<organism evidence="4">
    <name type="scientific">mine drainage metagenome</name>
    <dbReference type="NCBI Taxonomy" id="410659"/>
    <lineage>
        <taxon>unclassified sequences</taxon>
        <taxon>metagenomes</taxon>
        <taxon>ecological metagenomes</taxon>
    </lineage>
</organism>
<dbReference type="InterPro" id="IPR006094">
    <property type="entry name" value="Oxid_FAD_bind_N"/>
</dbReference>
<dbReference type="SUPFAM" id="SSF56176">
    <property type="entry name" value="FAD-binding/transporter-associated domain-like"/>
    <property type="match status" value="1"/>
</dbReference>
<dbReference type="AlphaFoldDB" id="A0A1J5RBZ7"/>
<keyword evidence="2" id="KW-0274">FAD</keyword>
<dbReference type="EC" id="1.-.-.-" evidence="4"/>
<evidence type="ECO:0000256" key="1">
    <source>
        <dbReference type="ARBA" id="ARBA00022630"/>
    </source>
</evidence>
<dbReference type="PANTHER" id="PTHR11748:SF103">
    <property type="entry name" value="GLYCOLATE OXIDASE SUBUNIT GLCE"/>
    <property type="match status" value="1"/>
</dbReference>
<feature type="domain" description="FAD-binding PCMH-type" evidence="3">
    <location>
        <begin position="1"/>
        <end position="175"/>
    </location>
</feature>
<dbReference type="GO" id="GO:0071949">
    <property type="term" value="F:FAD binding"/>
    <property type="evidence" value="ECO:0007669"/>
    <property type="project" value="InterPro"/>
</dbReference>
<accession>A0A1J5RBZ7</accession>
<dbReference type="NCBIfam" id="NF008439">
    <property type="entry name" value="PRK11282.1"/>
    <property type="match status" value="1"/>
</dbReference>
<name>A0A1J5RBZ7_9ZZZZ</name>
<keyword evidence="1" id="KW-0285">Flavoprotein</keyword>
<dbReference type="PROSITE" id="PS51387">
    <property type="entry name" value="FAD_PCMH"/>
    <property type="match status" value="1"/>
</dbReference>
<dbReference type="InterPro" id="IPR016164">
    <property type="entry name" value="FAD-linked_Oxase-like_C"/>
</dbReference>
<proteinExistence type="predicted"/>
<evidence type="ECO:0000259" key="3">
    <source>
        <dbReference type="PROSITE" id="PS51387"/>
    </source>
</evidence>
<dbReference type="InterPro" id="IPR016166">
    <property type="entry name" value="FAD-bd_PCMH"/>
</dbReference>
<dbReference type="EMBL" id="MLJW01000435">
    <property type="protein sequence ID" value="OIQ87187.1"/>
    <property type="molecule type" value="Genomic_DNA"/>
</dbReference>
<dbReference type="SUPFAM" id="SSF55103">
    <property type="entry name" value="FAD-linked oxidases, C-terminal domain"/>
    <property type="match status" value="1"/>
</dbReference>
<evidence type="ECO:0000256" key="2">
    <source>
        <dbReference type="ARBA" id="ARBA00022827"/>
    </source>
</evidence>
<dbReference type="InterPro" id="IPR036318">
    <property type="entry name" value="FAD-bd_PCMH-like_sf"/>
</dbReference>
<protein>
    <submittedName>
        <fullName evidence="4">Putative FAD-linked oxidoreductase</fullName>
        <ecNumber evidence="4">1.-.-.-</ecNumber>
    </submittedName>
</protein>
<dbReference type="Pfam" id="PF01565">
    <property type="entry name" value="FAD_binding_4"/>
    <property type="match status" value="1"/>
</dbReference>
<evidence type="ECO:0000313" key="4">
    <source>
        <dbReference type="EMBL" id="OIQ87187.1"/>
    </source>
</evidence>
<reference evidence="4" key="1">
    <citation type="submission" date="2016-10" db="EMBL/GenBank/DDBJ databases">
        <title>Sequence of Gallionella enrichment culture.</title>
        <authorList>
            <person name="Poehlein A."/>
            <person name="Muehling M."/>
            <person name="Daniel R."/>
        </authorList>
    </citation>
    <scope>NUCLEOTIDE SEQUENCE</scope>
</reference>
<keyword evidence="4" id="KW-0560">Oxidoreductase</keyword>
<gene>
    <name evidence="4" type="ORF">GALL_309440</name>
</gene>
<dbReference type="GO" id="GO:0016491">
    <property type="term" value="F:oxidoreductase activity"/>
    <property type="evidence" value="ECO:0007669"/>
    <property type="project" value="UniProtKB-KW"/>
</dbReference>
<sequence length="370" mass="39106">MNTHEILAALQEQVRAAAAGGGRLHVRGGGSKGWLAPECSGDALDLRELRGIVSYEPTELVVSVRAGTPLAELEAALAERGQCLPFEPPRFARDGAQATVGGMVAAGLSGPGRLGAGPVRDYVLGASLLSGRGELLAFGGQVMKNVAGYDVSRLLVGSLGTLGAIVEVSLKVMPHTPAEATLRFEMNKERAIEQVNAWCAQPLPISASAWWRDDAGHDVLHLRLRGAAAAVDAAQRRLGGELLDPAAAQQLWLDLREQTHPWFAPTWAQPGAAGEALWRLVVPPTTPPLKLQGELLLEWGGAQRWLRTALPASVMHEAAAAAGGHALRLRSSDPGEPALPAPSPALERLHARVKQSFDPHGVFPSLFSSH</sequence>
<dbReference type="InterPro" id="IPR016169">
    <property type="entry name" value="FAD-bd_PCMH_sub2"/>
</dbReference>
<dbReference type="PANTHER" id="PTHR11748">
    <property type="entry name" value="D-LACTATE DEHYDROGENASE"/>
    <property type="match status" value="1"/>
</dbReference>
<comment type="caution">
    <text evidence="4">The sequence shown here is derived from an EMBL/GenBank/DDBJ whole genome shotgun (WGS) entry which is preliminary data.</text>
</comment>
<dbReference type="Gene3D" id="3.30.465.10">
    <property type="match status" value="1"/>
</dbReference>